<dbReference type="PANTHER" id="PTHR14150">
    <property type="entry name" value="U3 SMALL NUCLEOLAR RNA-ASSOCIATED PROTEIN 14"/>
    <property type="match status" value="1"/>
</dbReference>
<keyword evidence="3" id="KW-0597">Phosphoprotein</keyword>
<evidence type="ECO:0000313" key="6">
    <source>
        <dbReference type="EMBL" id="KAA0191232.1"/>
    </source>
</evidence>
<proteinExistence type="inferred from homology"/>
<accession>A0A8E0RYH0</accession>
<dbReference type="GO" id="GO:0006364">
    <property type="term" value="P:rRNA processing"/>
    <property type="evidence" value="ECO:0007669"/>
    <property type="project" value="InterPro"/>
</dbReference>
<name>A0A8E0RYH0_9TREM</name>
<organism evidence="6 7">
    <name type="scientific">Fasciolopsis buskii</name>
    <dbReference type="NCBI Taxonomy" id="27845"/>
    <lineage>
        <taxon>Eukaryota</taxon>
        <taxon>Metazoa</taxon>
        <taxon>Spiralia</taxon>
        <taxon>Lophotrochozoa</taxon>
        <taxon>Platyhelminthes</taxon>
        <taxon>Trematoda</taxon>
        <taxon>Digenea</taxon>
        <taxon>Plagiorchiida</taxon>
        <taxon>Echinostomata</taxon>
        <taxon>Echinostomatoidea</taxon>
        <taxon>Fasciolidae</taxon>
        <taxon>Fasciolopsis</taxon>
    </lineage>
</organism>
<dbReference type="GO" id="GO:0032040">
    <property type="term" value="C:small-subunit processome"/>
    <property type="evidence" value="ECO:0007669"/>
    <property type="project" value="InterPro"/>
</dbReference>
<evidence type="ECO:0000256" key="1">
    <source>
        <dbReference type="ARBA" id="ARBA00004604"/>
    </source>
</evidence>
<dbReference type="InterPro" id="IPR006709">
    <property type="entry name" value="SSU_processome_Utp14"/>
</dbReference>
<comment type="similarity">
    <text evidence="2">Belongs to the UTP14 family.</text>
</comment>
<evidence type="ECO:0000256" key="2">
    <source>
        <dbReference type="ARBA" id="ARBA00007774"/>
    </source>
</evidence>
<dbReference type="EMBL" id="LUCM01006470">
    <property type="protein sequence ID" value="KAA0191232.1"/>
    <property type="molecule type" value="Genomic_DNA"/>
</dbReference>
<keyword evidence="4" id="KW-0539">Nucleus</keyword>
<gene>
    <name evidence="6" type="ORF">FBUS_06882</name>
</gene>
<reference evidence="6" key="1">
    <citation type="submission" date="2019-05" db="EMBL/GenBank/DDBJ databases">
        <title>Annotation for the trematode Fasciolopsis buski.</title>
        <authorList>
            <person name="Choi Y.-J."/>
        </authorList>
    </citation>
    <scope>NUCLEOTIDE SEQUENCE</scope>
    <source>
        <strain evidence="6">HT</strain>
        <tissue evidence="6">Whole worm</tissue>
    </source>
</reference>
<protein>
    <submittedName>
        <fullName evidence="6">U3 small nucleolar RNA-associated protein 14</fullName>
    </submittedName>
</protein>
<sequence length="346" mass="39929">MEVSSLQNGMTNFQSNAPPVVDANVWGLIGLKKGNKRKQQKALNNLRRDTKVLDLVDDIHNEKQKRRIAFRGVKRQLTLWKGPVLKNRLADQLIFPLNDTAVTLANSEESEFLRSKEHIRASKIESGSLQGKLYNAIYHNGVDIIKPSLQDKVCTEVRKKLLEKLEQREKERFLLTRFAAKNKRQNKIKSKSFHRHQKNRLLKEYEKEMESMRKNDPRAFAEHIMKAELNRVKERASLRHRGGSKFSRLQKLRAKYDAEARNAVSDMHERSRELTKKNNLDDSSESEDSTVDVTSESESDSDGSLFAGSNSAESESEELSRKRFWWYSVRFISLKDFGTSGTVDFG</sequence>
<dbReference type="AlphaFoldDB" id="A0A8E0RYH0"/>
<keyword evidence="7" id="KW-1185">Reference proteome</keyword>
<feature type="compositionally biased region" description="Acidic residues" evidence="5">
    <location>
        <begin position="282"/>
        <end position="301"/>
    </location>
</feature>
<comment type="subcellular location">
    <subcellularLocation>
        <location evidence="1">Nucleus</location>
        <location evidence="1">Nucleolus</location>
    </subcellularLocation>
</comment>
<evidence type="ECO:0000256" key="5">
    <source>
        <dbReference type="SAM" id="MobiDB-lite"/>
    </source>
</evidence>
<evidence type="ECO:0000256" key="4">
    <source>
        <dbReference type="ARBA" id="ARBA00023242"/>
    </source>
</evidence>
<feature type="compositionally biased region" description="Basic and acidic residues" evidence="5">
    <location>
        <begin position="260"/>
        <end position="280"/>
    </location>
</feature>
<dbReference type="Pfam" id="PF04615">
    <property type="entry name" value="Utp14"/>
    <property type="match status" value="1"/>
</dbReference>
<dbReference type="PANTHER" id="PTHR14150:SF12">
    <property type="entry name" value="U3 SMALL NUCLEOLAR RNA-ASSOCIATED PROTEIN 14 HOMOLOG A"/>
    <property type="match status" value="1"/>
</dbReference>
<dbReference type="OrthoDB" id="277439at2759"/>
<evidence type="ECO:0000256" key="3">
    <source>
        <dbReference type="ARBA" id="ARBA00022553"/>
    </source>
</evidence>
<feature type="region of interest" description="Disordered" evidence="5">
    <location>
        <begin position="260"/>
        <end position="320"/>
    </location>
</feature>
<dbReference type="Proteomes" id="UP000728185">
    <property type="component" value="Unassembled WGS sequence"/>
</dbReference>
<comment type="caution">
    <text evidence="6">The sequence shown here is derived from an EMBL/GenBank/DDBJ whole genome shotgun (WGS) entry which is preliminary data.</text>
</comment>
<evidence type="ECO:0000313" key="7">
    <source>
        <dbReference type="Proteomes" id="UP000728185"/>
    </source>
</evidence>